<protein>
    <recommendedName>
        <fullName evidence="3">Glycosyltransferase subfamily 4-like N-terminal domain-containing protein</fullName>
    </recommendedName>
</protein>
<dbReference type="Pfam" id="PF13692">
    <property type="entry name" value="Glyco_trans_1_4"/>
    <property type="match status" value="1"/>
</dbReference>
<keyword evidence="1" id="KW-0328">Glycosyltransferase</keyword>
<dbReference type="PANTHER" id="PTHR12526">
    <property type="entry name" value="GLYCOSYLTRANSFERASE"/>
    <property type="match status" value="1"/>
</dbReference>
<proteinExistence type="predicted"/>
<feature type="domain" description="Glycosyltransferase subfamily 4-like N-terminal" evidence="3">
    <location>
        <begin position="23"/>
        <end position="186"/>
    </location>
</feature>
<dbReference type="Pfam" id="PF13579">
    <property type="entry name" value="Glyco_trans_4_4"/>
    <property type="match status" value="1"/>
</dbReference>
<sequence>MTAMIDRGEHPVTHLIEPTGYAGVFQHTCQLALGLRRAGRQVVLHTGHQHEAVSLDGVELCTCCWWPRPDGERRIEAGARRAETASRLAGRTLPHLLRSATAGSVMHLQGTAASGGLNLLVLGAARKAGHRVVYSPHDVFTRRGAVDGALLRLAYRPPHAIVVYSRADRQRLREQGVPANRIHLSPLVQLVPSPSVAQLSKWRREWRAGDADRVVLFAGFIRPEKRLDVLIESARTWPPGRRLAVVGPDRGAWDQCAQTAKAHGVDISARLGFVDIDDFAAAISAADLVVVPSERASQSGVLALARELKTPTVAADVGGMAELACRTFRTGDVAGLSRAINAELAEGHAQGGSGAGESDAIGAHLRAYGDSRHDTT</sequence>
<gene>
    <name evidence="4" type="ORF">MLIT_49480</name>
</gene>
<dbReference type="AlphaFoldDB" id="A0AAD1IQQ5"/>
<evidence type="ECO:0000256" key="2">
    <source>
        <dbReference type="ARBA" id="ARBA00022679"/>
    </source>
</evidence>
<dbReference type="SUPFAM" id="SSF53756">
    <property type="entry name" value="UDP-Glycosyltransferase/glycogen phosphorylase"/>
    <property type="match status" value="1"/>
</dbReference>
<accession>A0AAD1IQQ5</accession>
<name>A0AAD1IQQ5_9MYCO</name>
<dbReference type="GO" id="GO:0016757">
    <property type="term" value="F:glycosyltransferase activity"/>
    <property type="evidence" value="ECO:0007669"/>
    <property type="project" value="UniProtKB-KW"/>
</dbReference>
<dbReference type="PANTHER" id="PTHR12526:SF638">
    <property type="entry name" value="SPORE COAT PROTEIN SA"/>
    <property type="match status" value="1"/>
</dbReference>
<dbReference type="EMBL" id="AP022586">
    <property type="protein sequence ID" value="BBY19356.1"/>
    <property type="molecule type" value="Genomic_DNA"/>
</dbReference>
<organism evidence="4 5">
    <name type="scientific">Mycolicibacterium litorale</name>
    <dbReference type="NCBI Taxonomy" id="758802"/>
    <lineage>
        <taxon>Bacteria</taxon>
        <taxon>Bacillati</taxon>
        <taxon>Actinomycetota</taxon>
        <taxon>Actinomycetes</taxon>
        <taxon>Mycobacteriales</taxon>
        <taxon>Mycobacteriaceae</taxon>
        <taxon>Mycolicibacterium</taxon>
    </lineage>
</organism>
<evidence type="ECO:0000313" key="5">
    <source>
        <dbReference type="Proteomes" id="UP000466607"/>
    </source>
</evidence>
<evidence type="ECO:0000259" key="3">
    <source>
        <dbReference type="Pfam" id="PF13579"/>
    </source>
</evidence>
<keyword evidence="2" id="KW-0808">Transferase</keyword>
<keyword evidence="5" id="KW-1185">Reference proteome</keyword>
<dbReference type="Gene3D" id="3.40.50.2000">
    <property type="entry name" value="Glycogen Phosphorylase B"/>
    <property type="match status" value="2"/>
</dbReference>
<evidence type="ECO:0000313" key="4">
    <source>
        <dbReference type="EMBL" id="BBY19356.1"/>
    </source>
</evidence>
<dbReference type="InterPro" id="IPR028098">
    <property type="entry name" value="Glyco_trans_4-like_N"/>
</dbReference>
<dbReference type="CDD" id="cd03801">
    <property type="entry name" value="GT4_PimA-like"/>
    <property type="match status" value="1"/>
</dbReference>
<dbReference type="Proteomes" id="UP000466607">
    <property type="component" value="Chromosome"/>
</dbReference>
<evidence type="ECO:0000256" key="1">
    <source>
        <dbReference type="ARBA" id="ARBA00022676"/>
    </source>
</evidence>
<reference evidence="4 5" key="1">
    <citation type="journal article" date="2019" name="Emerg. Microbes Infect.">
        <title>Comprehensive subspecies identification of 175 nontuberculous mycobacteria species based on 7547 genomic profiles.</title>
        <authorList>
            <person name="Matsumoto Y."/>
            <person name="Kinjo T."/>
            <person name="Motooka D."/>
            <person name="Nabeya D."/>
            <person name="Jung N."/>
            <person name="Uechi K."/>
            <person name="Horii T."/>
            <person name="Iida T."/>
            <person name="Fujita J."/>
            <person name="Nakamura S."/>
        </authorList>
    </citation>
    <scope>NUCLEOTIDE SEQUENCE [LARGE SCALE GENOMIC DNA]</scope>
    <source>
        <strain evidence="4 5">JCM 17423</strain>
    </source>
</reference>